<reference evidence="2" key="1">
    <citation type="submission" date="2007-10" db="EMBL/GenBank/DDBJ databases">
        <title>Complete sequence of chromosome of Desulforudis audaxviator MP104C.</title>
        <authorList>
            <person name="Copeland A."/>
            <person name="Lucas S."/>
            <person name="Lapidus A."/>
            <person name="Barry K."/>
            <person name="Glavina del Rio T."/>
            <person name="Dalin E."/>
            <person name="Tice H."/>
            <person name="Bruce D."/>
            <person name="Pitluck S."/>
            <person name="Lowry S.R."/>
            <person name="Larimer F."/>
            <person name="Land M.L."/>
            <person name="Hauser L."/>
            <person name="Kyrpides N."/>
            <person name="Ivanova N.N."/>
            <person name="Richardson P."/>
        </authorList>
    </citation>
    <scope>NUCLEOTIDE SEQUENCE [LARGE SCALE GENOMIC DNA]</scope>
    <source>
        <strain evidence="2">MP104C</strain>
    </source>
</reference>
<evidence type="ECO:0000313" key="2">
    <source>
        <dbReference type="Proteomes" id="UP000008544"/>
    </source>
</evidence>
<evidence type="ECO:0000313" key="1">
    <source>
        <dbReference type="EMBL" id="ACA60275.1"/>
    </source>
</evidence>
<sequence length="182" mass="20445">MKKVSLTVSEALSRLHELISDHFQKGLYLYCAEAGEQVFYTEIEDNLQQLDGKTQITLVFYTESELLSATLADARGFLDRWLHQLPGIADRFYGGQGSPDMLVQLAEALQYLQTVSIQLSARGYGLAGWPERLRDAARELLQVTEANRAVQQGDFLLYELQGALEGLRDRLARIEVVAGDHQ</sequence>
<organism evidence="1 2">
    <name type="scientific">Desulforudis audaxviator (strain MP104C)</name>
    <dbReference type="NCBI Taxonomy" id="477974"/>
    <lineage>
        <taxon>Bacteria</taxon>
        <taxon>Bacillati</taxon>
        <taxon>Bacillota</taxon>
        <taxon>Clostridia</taxon>
        <taxon>Thermoanaerobacterales</taxon>
        <taxon>Candidatus Desulforudaceae</taxon>
        <taxon>Candidatus Desulforudis</taxon>
    </lineage>
</organism>
<dbReference type="KEGG" id="dau:Daud_1779"/>
<keyword evidence="2" id="KW-1185">Reference proteome</keyword>
<dbReference type="AlphaFoldDB" id="B1I5G7"/>
<protein>
    <submittedName>
        <fullName evidence="1">Uncharacterized protein</fullName>
    </submittedName>
</protein>
<gene>
    <name evidence="1" type="ordered locus">Daud_1779</name>
</gene>
<reference evidence="1 2" key="2">
    <citation type="journal article" date="2008" name="Science">
        <title>Environmental genomics reveals a single-species ecosystem deep within Earth.</title>
        <authorList>
            <person name="Chivian D."/>
            <person name="Brodie E.L."/>
            <person name="Alm E.J."/>
            <person name="Culley D.E."/>
            <person name="Dehal P.S."/>
            <person name="Desantis T.Z."/>
            <person name="Gihring T.M."/>
            <person name="Lapidus A."/>
            <person name="Lin L.H."/>
            <person name="Lowry S.R."/>
            <person name="Moser D.P."/>
            <person name="Richardson P.M."/>
            <person name="Southam G."/>
            <person name="Wanger G."/>
            <person name="Pratt L.M."/>
            <person name="Andersen G.L."/>
            <person name="Hazen T.C."/>
            <person name="Brockman F.J."/>
            <person name="Arkin A.P."/>
            <person name="Onstott T.C."/>
        </authorList>
    </citation>
    <scope>NUCLEOTIDE SEQUENCE [LARGE SCALE GENOMIC DNA]</scope>
    <source>
        <strain evidence="1 2">MP104C</strain>
    </source>
</reference>
<proteinExistence type="predicted"/>
<dbReference type="HOGENOM" id="CLU_1479777_0_0_9"/>
<dbReference type="Proteomes" id="UP000008544">
    <property type="component" value="Chromosome"/>
</dbReference>
<accession>B1I5G7</accession>
<dbReference type="EMBL" id="CP000860">
    <property type="protein sequence ID" value="ACA60275.1"/>
    <property type="molecule type" value="Genomic_DNA"/>
</dbReference>
<dbReference type="STRING" id="477974.Daud_1779"/>
<name>B1I5G7_DESAP</name>